<evidence type="ECO:0000256" key="3">
    <source>
        <dbReference type="ARBA" id="ARBA00022692"/>
    </source>
</evidence>
<evidence type="ECO:0000256" key="1">
    <source>
        <dbReference type="ARBA" id="ARBA00004448"/>
    </source>
</evidence>
<dbReference type="EMBL" id="JAVRJZ010000016">
    <property type="protein sequence ID" value="KAK2711130.1"/>
    <property type="molecule type" value="Genomic_DNA"/>
</dbReference>
<reference evidence="10" key="1">
    <citation type="submission" date="2023-07" db="EMBL/GenBank/DDBJ databases">
        <title>Chromosome-level genome assembly of Artemia franciscana.</title>
        <authorList>
            <person name="Jo E."/>
        </authorList>
    </citation>
    <scope>NUCLEOTIDE SEQUENCE</scope>
    <source>
        <tissue evidence="10">Whole body</tissue>
    </source>
</reference>
<gene>
    <name evidence="10" type="ORF">QYM36_012337</name>
</gene>
<dbReference type="Pfam" id="PF02466">
    <property type="entry name" value="Tim17"/>
    <property type="match status" value="1"/>
</dbReference>
<evidence type="ECO:0000256" key="6">
    <source>
        <dbReference type="ARBA" id="ARBA00023128"/>
    </source>
</evidence>
<keyword evidence="6 9" id="KW-0496">Mitochondrion</keyword>
<comment type="subcellular location">
    <subcellularLocation>
        <location evidence="1 9">Mitochondrion inner membrane</location>
        <topology evidence="1 9">Multi-pass membrane protein</topology>
    </subcellularLocation>
</comment>
<evidence type="ECO:0000256" key="9">
    <source>
        <dbReference type="RuleBase" id="RU367038"/>
    </source>
</evidence>
<evidence type="ECO:0000313" key="11">
    <source>
        <dbReference type="Proteomes" id="UP001187531"/>
    </source>
</evidence>
<evidence type="ECO:0000313" key="10">
    <source>
        <dbReference type="EMBL" id="KAK2711130.1"/>
    </source>
</evidence>
<evidence type="ECO:0000256" key="8">
    <source>
        <dbReference type="ARBA" id="ARBA00024713"/>
    </source>
</evidence>
<keyword evidence="7 9" id="KW-0472">Membrane</keyword>
<dbReference type="GO" id="GO:0042721">
    <property type="term" value="C:TIM22 mitochondrial import inner membrane insertion complex"/>
    <property type="evidence" value="ECO:0007669"/>
    <property type="project" value="UniProtKB-UniRule"/>
</dbReference>
<comment type="function">
    <text evidence="8 9">Essential core component of the TIM22 complex, a complex that mediates the import and insertion of multi-pass transmembrane proteins into the mitochondrial inner membrane. In the TIM22 complex, it constitutes the voltage-activated and signal-gated channel. Forms a twin-pore translocase that uses the membrane potential as external driving force in 2 voltage-dependent steps.</text>
</comment>
<keyword evidence="11" id="KW-1185">Reference proteome</keyword>
<sequence length="183" mass="19769">MQSNQETNNRLSASDIDALARYFVGNNTRLRENIVIPRTCGPVAIKTNDEKRVEMVFESCPFKASVSFVLGGGLGAALGLFTASVNPQITGIDGKNQTVKEIFRDMRHSTVSYAKNFAVLGLIFSGIECTVESYRGKTDWKNGTYAGFLTGSLLGLRAGLKAGLFGGLGFAAFSAAIEFYLHH</sequence>
<keyword evidence="3 9" id="KW-0812">Transmembrane</keyword>
<comment type="caution">
    <text evidence="9">Lacks conserved residue(s) required for the propagation of feature annotation.</text>
</comment>
<proteinExistence type="inferred from homology"/>
<evidence type="ECO:0000256" key="4">
    <source>
        <dbReference type="ARBA" id="ARBA00022792"/>
    </source>
</evidence>
<keyword evidence="9" id="KW-0653">Protein transport</keyword>
<keyword evidence="9" id="KW-0813">Transport</keyword>
<dbReference type="GO" id="GO:0045039">
    <property type="term" value="P:protein insertion into mitochondrial inner membrane"/>
    <property type="evidence" value="ECO:0007669"/>
    <property type="project" value="UniProtKB-UniRule"/>
</dbReference>
<dbReference type="PANTHER" id="PTHR14110">
    <property type="entry name" value="MITOCHONDRIAL IMPORT INNER MEMBRANE TRANSLOCASE SUBUNIT TIM22"/>
    <property type="match status" value="1"/>
</dbReference>
<evidence type="ECO:0000256" key="5">
    <source>
        <dbReference type="ARBA" id="ARBA00022989"/>
    </source>
</evidence>
<keyword evidence="5 9" id="KW-1133">Transmembrane helix</keyword>
<dbReference type="GO" id="GO:0030943">
    <property type="term" value="F:mitochondrion targeting sequence binding"/>
    <property type="evidence" value="ECO:0007669"/>
    <property type="project" value="TreeGrafter"/>
</dbReference>
<dbReference type="InterPro" id="IPR039175">
    <property type="entry name" value="TIM22"/>
</dbReference>
<dbReference type="PANTHER" id="PTHR14110:SF0">
    <property type="entry name" value="MITOCHONDRIAL IMPORT INNER MEMBRANE TRANSLOCASE SUBUNIT TIM22"/>
    <property type="match status" value="1"/>
</dbReference>
<keyword evidence="4 9" id="KW-0999">Mitochondrion inner membrane</keyword>
<dbReference type="Proteomes" id="UP001187531">
    <property type="component" value="Unassembled WGS sequence"/>
</dbReference>
<comment type="caution">
    <text evidence="10">The sequence shown here is derived from an EMBL/GenBank/DDBJ whole genome shotgun (WGS) entry which is preliminary data.</text>
</comment>
<keyword evidence="9" id="KW-0811">Translocation</keyword>
<dbReference type="AlphaFoldDB" id="A0AA88HFQ1"/>
<organism evidence="10 11">
    <name type="scientific">Artemia franciscana</name>
    <name type="common">Brine shrimp</name>
    <name type="synonym">Artemia sanfranciscana</name>
    <dbReference type="NCBI Taxonomy" id="6661"/>
    <lineage>
        <taxon>Eukaryota</taxon>
        <taxon>Metazoa</taxon>
        <taxon>Ecdysozoa</taxon>
        <taxon>Arthropoda</taxon>
        <taxon>Crustacea</taxon>
        <taxon>Branchiopoda</taxon>
        <taxon>Anostraca</taxon>
        <taxon>Artemiidae</taxon>
        <taxon>Artemia</taxon>
    </lineage>
</organism>
<name>A0AA88HFQ1_ARTSF</name>
<comment type="subunit">
    <text evidence="9">Component of the TIM22 complex.</text>
</comment>
<feature type="transmembrane region" description="Helical" evidence="9">
    <location>
        <begin position="162"/>
        <end position="181"/>
    </location>
</feature>
<evidence type="ECO:0000256" key="2">
    <source>
        <dbReference type="ARBA" id="ARBA00008444"/>
    </source>
</evidence>
<accession>A0AA88HFQ1</accession>
<evidence type="ECO:0000256" key="7">
    <source>
        <dbReference type="ARBA" id="ARBA00023136"/>
    </source>
</evidence>
<dbReference type="GO" id="GO:0008320">
    <property type="term" value="F:protein transmembrane transporter activity"/>
    <property type="evidence" value="ECO:0007669"/>
    <property type="project" value="UniProtKB-UniRule"/>
</dbReference>
<comment type="similarity">
    <text evidence="2 9">Belongs to the Tim17/Tim22/Tim23 family.</text>
</comment>
<protein>
    <recommendedName>
        <fullName evidence="9">Mitochondrial import inner membrane translocase subunit TIM22</fullName>
    </recommendedName>
</protein>